<evidence type="ECO:0000256" key="1">
    <source>
        <dbReference type="ARBA" id="ARBA00005525"/>
    </source>
</evidence>
<accession>I4AG93</accession>
<evidence type="ECO:0000256" key="2">
    <source>
        <dbReference type="ARBA" id="ARBA00022857"/>
    </source>
</evidence>
<dbReference type="EC" id="1.5.1.2" evidence="4 5"/>
<dbReference type="NCBIfam" id="TIGR00112">
    <property type="entry name" value="proC"/>
    <property type="match status" value="1"/>
</dbReference>
<comment type="function">
    <text evidence="4">Catalyzes the reduction of 1-pyrroline-5-carboxylate (PCA) to L-proline.</text>
</comment>
<dbReference type="InterPro" id="IPR008927">
    <property type="entry name" value="6-PGluconate_DH-like_C_sf"/>
</dbReference>
<gene>
    <name evidence="4" type="primary">proC</name>
    <name evidence="9" type="ordered locus">Fleli_0503</name>
</gene>
<evidence type="ECO:0000259" key="8">
    <source>
        <dbReference type="Pfam" id="PF14748"/>
    </source>
</evidence>
<protein>
    <recommendedName>
        <fullName evidence="4 5">Pyrroline-5-carboxylate reductase</fullName>
        <shortName evidence="4">P5C reductase</shortName>
        <shortName evidence="4">P5CR</shortName>
        <ecNumber evidence="4 5">1.5.1.2</ecNumber>
    </recommendedName>
    <alternativeName>
        <fullName evidence="4">PCA reductase</fullName>
    </alternativeName>
</protein>
<evidence type="ECO:0000313" key="9">
    <source>
        <dbReference type="EMBL" id="AFM02978.1"/>
    </source>
</evidence>
<keyword evidence="10" id="KW-1185">Reference proteome</keyword>
<evidence type="ECO:0000313" key="10">
    <source>
        <dbReference type="Proteomes" id="UP000006054"/>
    </source>
</evidence>
<dbReference type="PIRSF" id="PIRSF000193">
    <property type="entry name" value="Pyrrol-5-carb_rd"/>
    <property type="match status" value="1"/>
</dbReference>
<keyword evidence="3 4" id="KW-0560">Oxidoreductase</keyword>
<keyword evidence="4" id="KW-0641">Proline biosynthesis</keyword>
<keyword evidence="4" id="KW-0028">Amino-acid biosynthesis</keyword>
<evidence type="ECO:0000259" key="7">
    <source>
        <dbReference type="Pfam" id="PF03807"/>
    </source>
</evidence>
<dbReference type="SUPFAM" id="SSF48179">
    <property type="entry name" value="6-phosphogluconate dehydrogenase C-terminal domain-like"/>
    <property type="match status" value="1"/>
</dbReference>
<dbReference type="GO" id="GO:0005737">
    <property type="term" value="C:cytoplasm"/>
    <property type="evidence" value="ECO:0007669"/>
    <property type="project" value="UniProtKB-SubCell"/>
</dbReference>
<dbReference type="InterPro" id="IPR000304">
    <property type="entry name" value="Pyrroline-COOH_reductase"/>
</dbReference>
<dbReference type="InterPro" id="IPR036291">
    <property type="entry name" value="NAD(P)-bd_dom_sf"/>
</dbReference>
<dbReference type="Pfam" id="PF03807">
    <property type="entry name" value="F420_oxidored"/>
    <property type="match status" value="1"/>
</dbReference>
<comment type="catalytic activity">
    <reaction evidence="4">
        <text>L-proline + NADP(+) = (S)-1-pyrroline-5-carboxylate + NADPH + 2 H(+)</text>
        <dbReference type="Rhea" id="RHEA:14109"/>
        <dbReference type="ChEBI" id="CHEBI:15378"/>
        <dbReference type="ChEBI" id="CHEBI:17388"/>
        <dbReference type="ChEBI" id="CHEBI:57783"/>
        <dbReference type="ChEBI" id="CHEBI:58349"/>
        <dbReference type="ChEBI" id="CHEBI:60039"/>
        <dbReference type="EC" id="1.5.1.2"/>
    </reaction>
</comment>
<sequence length="271" mass="29892" precursor="true">MNNSKNKILIVGAGNMGTTYAESFLLSHSITKDDLLILEKTTEKADFLREKGYKYVISTPDKKVSEVQLIILAVKPQDTQILFKTLKDYILPSQTVLSIMAGVKIKTLQNSLGTTKIIRAMPNLPSQIGMGMTGFTADESVTRDELFFVQNLLNTTGKSLYFSEEEKIDAVTAISGSGPAYVYFFMEAMIKEAQKMGFSHSEAELLVTQTFMGAAHLENKSNYSCEEWIKRVSSKGGTTKAALNVFSEQKIADKIGKGLEAAQKRAKELGE</sequence>
<evidence type="ECO:0000256" key="5">
    <source>
        <dbReference type="NCBIfam" id="TIGR00112"/>
    </source>
</evidence>
<comment type="pathway">
    <text evidence="4">Amino-acid biosynthesis; L-proline biosynthesis; L-proline from L-glutamate 5-semialdehyde: step 1/1.</text>
</comment>
<dbReference type="eggNOG" id="COG0345">
    <property type="taxonomic scope" value="Bacteria"/>
</dbReference>
<dbReference type="HAMAP" id="MF_01925">
    <property type="entry name" value="P5C_reductase"/>
    <property type="match status" value="1"/>
</dbReference>
<feature type="domain" description="Pyrroline-5-carboxylate reductase catalytic N-terminal" evidence="7">
    <location>
        <begin position="7"/>
        <end position="102"/>
    </location>
</feature>
<dbReference type="Pfam" id="PF14748">
    <property type="entry name" value="P5CR_dimer"/>
    <property type="match status" value="1"/>
</dbReference>
<proteinExistence type="inferred from homology"/>
<evidence type="ECO:0000256" key="6">
    <source>
        <dbReference type="PIRSR" id="PIRSR000193-1"/>
    </source>
</evidence>
<dbReference type="SUPFAM" id="SSF51735">
    <property type="entry name" value="NAD(P)-binding Rossmann-fold domains"/>
    <property type="match status" value="1"/>
</dbReference>
<keyword evidence="2 4" id="KW-0521">NADP</keyword>
<comment type="subcellular location">
    <subcellularLocation>
        <location evidence="4">Cytoplasm</location>
    </subcellularLocation>
</comment>
<dbReference type="Gene3D" id="3.40.50.720">
    <property type="entry name" value="NAD(P)-binding Rossmann-like Domain"/>
    <property type="match status" value="1"/>
</dbReference>
<dbReference type="Gene3D" id="1.10.3730.10">
    <property type="entry name" value="ProC C-terminal domain-like"/>
    <property type="match status" value="1"/>
</dbReference>
<dbReference type="STRING" id="880071.Fleli_0503"/>
<dbReference type="FunFam" id="1.10.3730.10:FF:000001">
    <property type="entry name" value="Pyrroline-5-carboxylate reductase"/>
    <property type="match status" value="1"/>
</dbReference>
<keyword evidence="4" id="KW-0963">Cytoplasm</keyword>
<feature type="domain" description="Pyrroline-5-carboxylate reductase dimerisation" evidence="8">
    <location>
        <begin position="165"/>
        <end position="269"/>
    </location>
</feature>
<dbReference type="AlphaFoldDB" id="I4AG93"/>
<organism evidence="9 10">
    <name type="scientific">Bernardetia litoralis (strain ATCC 23117 / DSM 6794 / NBRC 15988 / NCIMB 1366 / Fx l1 / Sio-4)</name>
    <name type="common">Flexibacter litoralis</name>
    <dbReference type="NCBI Taxonomy" id="880071"/>
    <lineage>
        <taxon>Bacteria</taxon>
        <taxon>Pseudomonadati</taxon>
        <taxon>Bacteroidota</taxon>
        <taxon>Cytophagia</taxon>
        <taxon>Cytophagales</taxon>
        <taxon>Bernardetiaceae</taxon>
        <taxon>Bernardetia</taxon>
    </lineage>
</organism>
<comment type="catalytic activity">
    <reaction evidence="4">
        <text>L-proline + NAD(+) = (S)-1-pyrroline-5-carboxylate + NADH + 2 H(+)</text>
        <dbReference type="Rhea" id="RHEA:14105"/>
        <dbReference type="ChEBI" id="CHEBI:15378"/>
        <dbReference type="ChEBI" id="CHEBI:17388"/>
        <dbReference type="ChEBI" id="CHEBI:57540"/>
        <dbReference type="ChEBI" id="CHEBI:57945"/>
        <dbReference type="ChEBI" id="CHEBI:60039"/>
        <dbReference type="EC" id="1.5.1.2"/>
    </reaction>
</comment>
<dbReference type="GO" id="GO:0004735">
    <property type="term" value="F:pyrroline-5-carboxylate reductase activity"/>
    <property type="evidence" value="ECO:0007669"/>
    <property type="project" value="UniProtKB-UniRule"/>
</dbReference>
<dbReference type="InterPro" id="IPR028939">
    <property type="entry name" value="P5C_Rdtase_cat_N"/>
</dbReference>
<dbReference type="OrthoDB" id="9805754at2"/>
<comment type="similarity">
    <text evidence="1 4">Belongs to the pyrroline-5-carboxylate reductase family.</text>
</comment>
<evidence type="ECO:0000256" key="4">
    <source>
        <dbReference type="HAMAP-Rule" id="MF_01925"/>
    </source>
</evidence>
<dbReference type="RefSeq" id="WP_014796438.1">
    <property type="nucleotide sequence ID" value="NC_018018.1"/>
</dbReference>
<feature type="binding site" evidence="6">
    <location>
        <begin position="73"/>
        <end position="76"/>
    </location>
    <ligand>
        <name>NADP(+)</name>
        <dbReference type="ChEBI" id="CHEBI:58349"/>
    </ligand>
</feature>
<dbReference type="UniPathway" id="UPA00098">
    <property type="reaction ID" value="UER00361"/>
</dbReference>
<name>I4AG93_BERLS</name>
<dbReference type="HOGENOM" id="CLU_042344_0_1_10"/>
<dbReference type="PANTHER" id="PTHR11645:SF0">
    <property type="entry name" value="PYRROLINE-5-CARBOXYLATE REDUCTASE 3"/>
    <property type="match status" value="1"/>
</dbReference>
<dbReference type="KEGG" id="fli:Fleli_0503"/>
<dbReference type="PANTHER" id="PTHR11645">
    <property type="entry name" value="PYRROLINE-5-CARBOXYLATE REDUCTASE"/>
    <property type="match status" value="1"/>
</dbReference>
<dbReference type="PATRIC" id="fig|880071.3.peg.476"/>
<evidence type="ECO:0000256" key="3">
    <source>
        <dbReference type="ARBA" id="ARBA00023002"/>
    </source>
</evidence>
<reference evidence="10" key="1">
    <citation type="submission" date="2012-06" db="EMBL/GenBank/DDBJ databases">
        <title>The complete genome of Flexibacter litoralis DSM 6794.</title>
        <authorList>
            <person name="Lucas S."/>
            <person name="Copeland A."/>
            <person name="Lapidus A."/>
            <person name="Glavina del Rio T."/>
            <person name="Dalin E."/>
            <person name="Tice H."/>
            <person name="Bruce D."/>
            <person name="Goodwin L."/>
            <person name="Pitluck S."/>
            <person name="Peters L."/>
            <person name="Ovchinnikova G."/>
            <person name="Lu M."/>
            <person name="Kyrpides N."/>
            <person name="Mavromatis K."/>
            <person name="Ivanova N."/>
            <person name="Brettin T."/>
            <person name="Detter J.C."/>
            <person name="Han C."/>
            <person name="Larimer F."/>
            <person name="Land M."/>
            <person name="Hauser L."/>
            <person name="Markowitz V."/>
            <person name="Cheng J.-F."/>
            <person name="Hugenholtz P."/>
            <person name="Woyke T."/>
            <person name="Wu D."/>
            <person name="Spring S."/>
            <person name="Lang E."/>
            <person name="Kopitz M."/>
            <person name="Brambilla E."/>
            <person name="Klenk H.-P."/>
            <person name="Eisen J.A."/>
        </authorList>
    </citation>
    <scope>NUCLEOTIDE SEQUENCE [LARGE SCALE GENOMIC DNA]</scope>
    <source>
        <strain evidence="10">ATCC 23117 / DSM 6794 / NBRC 15988 / NCIMB 1366 / Sio-4</strain>
    </source>
</reference>
<dbReference type="EMBL" id="CP003345">
    <property type="protein sequence ID" value="AFM02978.1"/>
    <property type="molecule type" value="Genomic_DNA"/>
</dbReference>
<dbReference type="GO" id="GO:0055129">
    <property type="term" value="P:L-proline biosynthetic process"/>
    <property type="evidence" value="ECO:0007669"/>
    <property type="project" value="UniProtKB-UniRule"/>
</dbReference>
<dbReference type="InterPro" id="IPR029036">
    <property type="entry name" value="P5CR_dimer"/>
</dbReference>
<dbReference type="Proteomes" id="UP000006054">
    <property type="component" value="Chromosome"/>
</dbReference>